<dbReference type="InterPro" id="IPR027443">
    <property type="entry name" value="IPNS-like_sf"/>
</dbReference>
<dbReference type="InterPro" id="IPR026992">
    <property type="entry name" value="DIOX_N"/>
</dbReference>
<evidence type="ECO:0000256" key="2">
    <source>
        <dbReference type="ARBA" id="ARBA00022723"/>
    </source>
</evidence>
<keyword evidence="4" id="KW-0408">Iron</keyword>
<dbReference type="GO" id="GO:0016491">
    <property type="term" value="F:oxidoreductase activity"/>
    <property type="evidence" value="ECO:0007669"/>
    <property type="project" value="UniProtKB-KW"/>
</dbReference>
<evidence type="ECO:0000313" key="7">
    <source>
        <dbReference type="EMBL" id="KAF5349238.1"/>
    </source>
</evidence>
<gene>
    <name evidence="7" type="ORF">D9756_009416</name>
</gene>
<keyword evidence="3" id="KW-0560">Oxidoreductase</keyword>
<dbReference type="Pfam" id="PF03171">
    <property type="entry name" value="2OG-FeII_Oxy"/>
    <property type="match status" value="1"/>
</dbReference>
<name>A0A8H5CY82_9AGAR</name>
<dbReference type="InterPro" id="IPR044861">
    <property type="entry name" value="IPNS-like_FE2OG_OXY"/>
</dbReference>
<keyword evidence="8" id="KW-1185">Reference proteome</keyword>
<comment type="similarity">
    <text evidence="1">Belongs to the iron/ascorbate-dependent oxidoreductase family.</text>
</comment>
<evidence type="ECO:0000256" key="4">
    <source>
        <dbReference type="ARBA" id="ARBA00023004"/>
    </source>
</evidence>
<dbReference type="GO" id="GO:0046872">
    <property type="term" value="F:metal ion binding"/>
    <property type="evidence" value="ECO:0007669"/>
    <property type="project" value="UniProtKB-KW"/>
</dbReference>
<evidence type="ECO:0000259" key="6">
    <source>
        <dbReference type="Pfam" id="PF14226"/>
    </source>
</evidence>
<feature type="domain" description="Non-haem dioxygenase N-terminal" evidence="6">
    <location>
        <begin position="30"/>
        <end position="135"/>
    </location>
</feature>
<evidence type="ECO:0000256" key="3">
    <source>
        <dbReference type="ARBA" id="ARBA00023002"/>
    </source>
</evidence>
<dbReference type="OrthoDB" id="406156at2759"/>
<dbReference type="SUPFAM" id="SSF51197">
    <property type="entry name" value="Clavaminate synthase-like"/>
    <property type="match status" value="1"/>
</dbReference>
<dbReference type="PANTHER" id="PTHR10209">
    <property type="entry name" value="OXIDOREDUCTASE, 2OG-FE II OXYGENASE FAMILY PROTEIN"/>
    <property type="match status" value="1"/>
</dbReference>
<dbReference type="Pfam" id="PF14226">
    <property type="entry name" value="DIOX_N"/>
    <property type="match status" value="1"/>
</dbReference>
<keyword evidence="2" id="KW-0479">Metal-binding</keyword>
<evidence type="ECO:0008006" key="9">
    <source>
        <dbReference type="Google" id="ProtNLM"/>
    </source>
</evidence>
<evidence type="ECO:0000259" key="5">
    <source>
        <dbReference type="Pfam" id="PF03171"/>
    </source>
</evidence>
<proteinExistence type="inferred from homology"/>
<feature type="domain" description="Isopenicillin N synthase-like Fe(2+) 2OG dioxygenase" evidence="5">
    <location>
        <begin position="195"/>
        <end position="282"/>
    </location>
</feature>
<dbReference type="Proteomes" id="UP000559027">
    <property type="component" value="Unassembled WGS sequence"/>
</dbReference>
<dbReference type="AlphaFoldDB" id="A0A8H5CY82"/>
<dbReference type="PANTHER" id="PTHR10209:SF867">
    <property type="entry name" value="2-OXOGLUTARATE (2OG) AND FE(II)-DEPENDENT OXYGENASE SUPERFAMILY PROTEIN"/>
    <property type="match status" value="1"/>
</dbReference>
<evidence type="ECO:0000256" key="1">
    <source>
        <dbReference type="ARBA" id="ARBA00008056"/>
    </source>
</evidence>
<reference evidence="7 8" key="1">
    <citation type="journal article" date="2020" name="ISME J.">
        <title>Uncovering the hidden diversity of litter-decomposition mechanisms in mushroom-forming fungi.</title>
        <authorList>
            <person name="Floudas D."/>
            <person name="Bentzer J."/>
            <person name="Ahren D."/>
            <person name="Johansson T."/>
            <person name="Persson P."/>
            <person name="Tunlid A."/>
        </authorList>
    </citation>
    <scope>NUCLEOTIDE SEQUENCE [LARGE SCALE GENOMIC DNA]</scope>
    <source>
        <strain evidence="7 8">CBS 146.42</strain>
    </source>
</reference>
<dbReference type="Gene3D" id="2.60.120.330">
    <property type="entry name" value="B-lactam Antibiotic, Isopenicillin N Synthase, Chain"/>
    <property type="match status" value="1"/>
</dbReference>
<comment type="caution">
    <text evidence="7">The sequence shown here is derived from an EMBL/GenBank/DDBJ whole genome shotgun (WGS) entry which is preliminary data.</text>
</comment>
<evidence type="ECO:0000313" key="8">
    <source>
        <dbReference type="Proteomes" id="UP000559027"/>
    </source>
</evidence>
<accession>A0A8H5CY82</accession>
<protein>
    <recommendedName>
        <fullName evidence="9">Clavaminate synthase-like protein</fullName>
    </recommendedName>
</protein>
<dbReference type="EMBL" id="JAACJO010000017">
    <property type="protein sequence ID" value="KAF5349238.1"/>
    <property type="molecule type" value="Genomic_DNA"/>
</dbReference>
<sequence length="367" mass="41854">MTVLTPSGQAQIPVYSPAPPTTAELDYADLPIIDFSYLATEADRTTLAGQIKDAILQHGFFYVINHGYTSQQTKRVFDIANASFDNVPEADKQTYTSNIKGTGSWQGYKPRRYFHIDNGVHDRMEMYSINRDVTKRIHPEPIRPFLPEVQAFAKHNHFDVLHPILRLLALGLEISEETFVNMHRWDAVGETYVRFMKYYPRTPEKSRKPTMSDIGTITLLYSQPVSALQILTREGTWKWVKHIDNAIVVNTGDAMEFLSGGYYRPTIHRVVQPPPDQQTYTRLGLFYFALTNDDVKLAPVSSPVLQQVGIDNTRFMDNPAFDVKGDIYPTMEAWRKGRTSAYGQSELVKKGKVEEELIEGVVVKHYN</sequence>
<organism evidence="7 8">
    <name type="scientific">Leucocoprinus leucothites</name>
    <dbReference type="NCBI Taxonomy" id="201217"/>
    <lineage>
        <taxon>Eukaryota</taxon>
        <taxon>Fungi</taxon>
        <taxon>Dikarya</taxon>
        <taxon>Basidiomycota</taxon>
        <taxon>Agaricomycotina</taxon>
        <taxon>Agaricomycetes</taxon>
        <taxon>Agaricomycetidae</taxon>
        <taxon>Agaricales</taxon>
        <taxon>Agaricineae</taxon>
        <taxon>Agaricaceae</taxon>
        <taxon>Leucocoprinus</taxon>
    </lineage>
</organism>